<proteinExistence type="inferred from homology"/>
<feature type="domain" description="Fe/B12 periplasmic-binding" evidence="7">
    <location>
        <begin position="73"/>
        <end position="330"/>
    </location>
</feature>
<dbReference type="Proteomes" id="UP000193834">
    <property type="component" value="Unassembled WGS sequence"/>
</dbReference>
<keyword evidence="4 6" id="KW-0732">Signal</keyword>
<dbReference type="InterPro" id="IPR002491">
    <property type="entry name" value="ABC_transptr_periplasmic_BD"/>
</dbReference>
<dbReference type="AlphaFoldDB" id="A0A1X7J4T3"/>
<dbReference type="PROSITE" id="PS50983">
    <property type="entry name" value="FE_B12_PBP"/>
    <property type="match status" value="1"/>
</dbReference>
<evidence type="ECO:0000313" key="8">
    <source>
        <dbReference type="EMBL" id="SMG22478.1"/>
    </source>
</evidence>
<dbReference type="PANTHER" id="PTHR30532">
    <property type="entry name" value="IRON III DICITRATE-BINDING PERIPLASMIC PROTEIN"/>
    <property type="match status" value="1"/>
</dbReference>
<comment type="similarity">
    <text evidence="2">Belongs to the bacterial solute-binding protein 8 family.</text>
</comment>
<keyword evidence="9" id="KW-1185">Reference proteome</keyword>
<name>A0A1X7J4T3_9BACL</name>
<feature type="compositionally biased region" description="Polar residues" evidence="5">
    <location>
        <begin position="31"/>
        <end position="44"/>
    </location>
</feature>
<feature type="chain" id="PRO_5038836921" evidence="6">
    <location>
        <begin position="32"/>
        <end position="331"/>
    </location>
</feature>
<evidence type="ECO:0000256" key="6">
    <source>
        <dbReference type="SAM" id="SignalP"/>
    </source>
</evidence>
<feature type="region of interest" description="Disordered" evidence="5">
    <location>
        <begin position="31"/>
        <end position="57"/>
    </location>
</feature>
<protein>
    <submittedName>
        <fullName evidence="8">Iron complex transport system substrate-binding protein</fullName>
    </submittedName>
</protein>
<dbReference type="InterPro" id="IPR051313">
    <property type="entry name" value="Bact_iron-sidero_bind"/>
</dbReference>
<accession>A0A1X7J4T3</accession>
<keyword evidence="3" id="KW-0813">Transport</keyword>
<sequence length="331" mass="37085">MVQSMNKPLRTMACMLVVVMLVIAGCGNANTSSKAESSENTVLNASGAKESDKDSGMRKVKTAMGEVEVPVHPERVIVNWYVGDVFTLGIKPVAINAYAQETMPFYDKFEGIPILEKWESEEILSYNPDLIITYDPKDYESFSKLAPVLVVPEENVSSTERLLFLGEATGHESEAKQAIAAFEEKLMKAKEKLTDGIFKEKTFSILEDWGRESYGVMYETGSRGGTLLYDYIGLHMPKKLEDLVKESGNGRNSLSYEVASEYFGDYVLWFLKDDYQSEYAKSVVWETIPAVKNGNIIQIPGKYAGLFYYSDVASMTAQLDYIVDQLVMLEK</sequence>
<dbReference type="GO" id="GO:0030288">
    <property type="term" value="C:outer membrane-bounded periplasmic space"/>
    <property type="evidence" value="ECO:0007669"/>
    <property type="project" value="TreeGrafter"/>
</dbReference>
<evidence type="ECO:0000256" key="3">
    <source>
        <dbReference type="ARBA" id="ARBA00022448"/>
    </source>
</evidence>
<dbReference type="PANTHER" id="PTHR30532:SF29">
    <property type="entry name" value="FE(3+) DICITRATE-BINDING PERIPLASMIC PROTEIN"/>
    <property type="match status" value="1"/>
</dbReference>
<dbReference type="PROSITE" id="PS51257">
    <property type="entry name" value="PROKAR_LIPOPROTEIN"/>
    <property type="match status" value="1"/>
</dbReference>
<organism evidence="8 9">
    <name type="scientific">Paenibacillus aquistagni</name>
    <dbReference type="NCBI Taxonomy" id="1852522"/>
    <lineage>
        <taxon>Bacteria</taxon>
        <taxon>Bacillati</taxon>
        <taxon>Bacillota</taxon>
        <taxon>Bacilli</taxon>
        <taxon>Bacillales</taxon>
        <taxon>Paenibacillaceae</taxon>
        <taxon>Paenibacillus</taxon>
    </lineage>
</organism>
<evidence type="ECO:0000256" key="2">
    <source>
        <dbReference type="ARBA" id="ARBA00008814"/>
    </source>
</evidence>
<dbReference type="Pfam" id="PF01497">
    <property type="entry name" value="Peripla_BP_2"/>
    <property type="match status" value="1"/>
</dbReference>
<evidence type="ECO:0000256" key="5">
    <source>
        <dbReference type="SAM" id="MobiDB-lite"/>
    </source>
</evidence>
<dbReference type="Gene3D" id="3.40.50.1980">
    <property type="entry name" value="Nitrogenase molybdenum iron protein domain"/>
    <property type="match status" value="2"/>
</dbReference>
<feature type="signal peptide" evidence="6">
    <location>
        <begin position="1"/>
        <end position="31"/>
    </location>
</feature>
<gene>
    <name evidence="8" type="ORF">SAMN06295960_1194</name>
</gene>
<dbReference type="SUPFAM" id="SSF53807">
    <property type="entry name" value="Helical backbone' metal receptor"/>
    <property type="match status" value="1"/>
</dbReference>
<evidence type="ECO:0000259" key="7">
    <source>
        <dbReference type="PROSITE" id="PS50983"/>
    </source>
</evidence>
<reference evidence="8 9" key="1">
    <citation type="submission" date="2017-04" db="EMBL/GenBank/DDBJ databases">
        <authorList>
            <person name="Afonso C.L."/>
            <person name="Miller P.J."/>
            <person name="Scott M.A."/>
            <person name="Spackman E."/>
            <person name="Goraichik I."/>
            <person name="Dimitrov K.M."/>
            <person name="Suarez D.L."/>
            <person name="Swayne D.E."/>
        </authorList>
    </citation>
    <scope>NUCLEOTIDE SEQUENCE [LARGE SCALE GENOMIC DNA]</scope>
    <source>
        <strain evidence="8 9">11</strain>
    </source>
</reference>
<comment type="subcellular location">
    <subcellularLocation>
        <location evidence="1">Cell envelope</location>
    </subcellularLocation>
</comment>
<evidence type="ECO:0000256" key="4">
    <source>
        <dbReference type="ARBA" id="ARBA00022729"/>
    </source>
</evidence>
<dbReference type="STRING" id="1852522.SAMN06295960_1194"/>
<dbReference type="EMBL" id="FXAZ01000001">
    <property type="protein sequence ID" value="SMG22478.1"/>
    <property type="molecule type" value="Genomic_DNA"/>
</dbReference>
<evidence type="ECO:0000313" key="9">
    <source>
        <dbReference type="Proteomes" id="UP000193834"/>
    </source>
</evidence>
<dbReference type="OrthoDB" id="2241086at2"/>
<dbReference type="GO" id="GO:1901678">
    <property type="term" value="P:iron coordination entity transport"/>
    <property type="evidence" value="ECO:0007669"/>
    <property type="project" value="UniProtKB-ARBA"/>
</dbReference>
<evidence type="ECO:0000256" key="1">
    <source>
        <dbReference type="ARBA" id="ARBA00004196"/>
    </source>
</evidence>